<dbReference type="EMBL" id="CM016557">
    <property type="protein sequence ID" value="TKW09935.1"/>
    <property type="molecule type" value="Genomic_DNA"/>
</dbReference>
<protein>
    <recommendedName>
        <fullName evidence="4">Helitron helicase-like domain-containing protein</fullName>
    </recommendedName>
</protein>
<dbReference type="PANTHER" id="PTHR45786">
    <property type="entry name" value="DNA BINDING PROTEIN-LIKE"/>
    <property type="match status" value="1"/>
</dbReference>
<sequence>MQSVVTQTATVREPAKEPNASGLWEPDDPMHGIEDVQYEYHRDPNMVPLGPYPYDGVYNNLPRKHHVLKKVKNCEYCNVTVKVLLSTIGMGSFRVSIDRRLASTRGIGVYTFKAYGQIYHKLDPLVLSGKGSRHMQLYIYDTDDSIAHRVKRSLNLDENLIHLICGVLIRGNPYVQLFTSLGTLVDIQEYMIELNTKISVDQRRYNALAMDQIAAIWVDGNDPQHRFSRSIVIYGKSNDPHYIRAYHDCYDPLAYPLFCGSWPYH</sequence>
<dbReference type="Proteomes" id="UP000298652">
    <property type="component" value="Chromosome 6"/>
</dbReference>
<accession>A0A4U6U662</accession>
<feature type="compositionally biased region" description="Polar residues" evidence="1">
    <location>
        <begin position="1"/>
        <end position="10"/>
    </location>
</feature>
<evidence type="ECO:0008006" key="4">
    <source>
        <dbReference type="Google" id="ProtNLM"/>
    </source>
</evidence>
<name>A0A4U6U662_SETVI</name>
<dbReference type="PANTHER" id="PTHR45786:SF68">
    <property type="entry name" value="OS02G0701800 PROTEIN"/>
    <property type="match status" value="1"/>
</dbReference>
<proteinExistence type="predicted"/>
<gene>
    <name evidence="2" type="ORF">SEVIR_6G134300v2</name>
</gene>
<dbReference type="Gramene" id="TKW09935">
    <property type="protein sequence ID" value="TKW09935"/>
    <property type="gene ID" value="SEVIR_6G134300v2"/>
</dbReference>
<evidence type="ECO:0000313" key="2">
    <source>
        <dbReference type="EMBL" id="TKW09935.1"/>
    </source>
</evidence>
<evidence type="ECO:0000256" key="1">
    <source>
        <dbReference type="SAM" id="MobiDB-lite"/>
    </source>
</evidence>
<organism evidence="2 3">
    <name type="scientific">Setaria viridis</name>
    <name type="common">Green bristlegrass</name>
    <name type="synonym">Setaria italica subsp. viridis</name>
    <dbReference type="NCBI Taxonomy" id="4556"/>
    <lineage>
        <taxon>Eukaryota</taxon>
        <taxon>Viridiplantae</taxon>
        <taxon>Streptophyta</taxon>
        <taxon>Embryophyta</taxon>
        <taxon>Tracheophyta</taxon>
        <taxon>Spermatophyta</taxon>
        <taxon>Magnoliopsida</taxon>
        <taxon>Liliopsida</taxon>
        <taxon>Poales</taxon>
        <taxon>Poaceae</taxon>
        <taxon>PACMAD clade</taxon>
        <taxon>Panicoideae</taxon>
        <taxon>Panicodae</taxon>
        <taxon>Paniceae</taxon>
        <taxon>Cenchrinae</taxon>
        <taxon>Setaria</taxon>
    </lineage>
</organism>
<keyword evidence="3" id="KW-1185">Reference proteome</keyword>
<evidence type="ECO:0000313" key="3">
    <source>
        <dbReference type="Proteomes" id="UP000298652"/>
    </source>
</evidence>
<feature type="region of interest" description="Disordered" evidence="1">
    <location>
        <begin position="1"/>
        <end position="29"/>
    </location>
</feature>
<reference evidence="2" key="1">
    <citation type="submission" date="2019-03" db="EMBL/GenBank/DDBJ databases">
        <title>WGS assembly of Setaria viridis.</title>
        <authorList>
            <person name="Huang P."/>
            <person name="Jenkins J."/>
            <person name="Grimwood J."/>
            <person name="Barry K."/>
            <person name="Healey A."/>
            <person name="Mamidi S."/>
            <person name="Sreedasyam A."/>
            <person name="Shu S."/>
            <person name="Feldman M."/>
            <person name="Wu J."/>
            <person name="Yu Y."/>
            <person name="Chen C."/>
            <person name="Johnson J."/>
            <person name="Rokhsar D."/>
            <person name="Baxter I."/>
            <person name="Schmutz J."/>
            <person name="Brutnell T."/>
            <person name="Kellogg E."/>
        </authorList>
    </citation>
    <scope>NUCLEOTIDE SEQUENCE [LARGE SCALE GENOMIC DNA]</scope>
</reference>
<dbReference type="AlphaFoldDB" id="A0A4U6U662"/>